<dbReference type="EMBL" id="UYRT01086072">
    <property type="protein sequence ID" value="VDN30897.1"/>
    <property type="molecule type" value="Genomic_DNA"/>
</dbReference>
<reference evidence="3 4" key="1">
    <citation type="submission" date="2018-11" db="EMBL/GenBank/DDBJ databases">
        <authorList>
            <consortium name="Pathogen Informatics"/>
        </authorList>
    </citation>
    <scope>NUCLEOTIDE SEQUENCE [LARGE SCALE GENOMIC DNA]</scope>
</reference>
<comment type="similarity">
    <text evidence="1">Belongs to the SCC2/Nipped-B family.</text>
</comment>
<keyword evidence="1" id="KW-0131">Cell cycle</keyword>
<proteinExistence type="inferred from homology"/>
<evidence type="ECO:0000313" key="4">
    <source>
        <dbReference type="Proteomes" id="UP000271098"/>
    </source>
</evidence>
<gene>
    <name evidence="3" type="ORF">GPUH_LOCUS18019</name>
</gene>
<dbReference type="GO" id="GO:0140588">
    <property type="term" value="P:chromatin looping"/>
    <property type="evidence" value="ECO:0007669"/>
    <property type="project" value="InterPro"/>
</dbReference>
<keyword evidence="1" id="KW-0677">Repeat</keyword>
<sequence>MTREEVRRMYINLLRTDLESYRRLKKAALRNLELFLNVQETKMVKDNTEWQSTKDEHDLKEMELANSGLASAIIQVYWSTILNSYYTDCSDVRMDVVRVVTLTLKQGLVTPGSSIPTLIAMSTDPEPRIRSSVERALRDIDSKYSGMVMSKAITGIRQAFRLRKILKIDANNIVRGIRSLELLPTPSTSGRLPEDKRVLFECMKNSQACFILLYLKSFLMKLYGFTDAKLQEYSPSEAAKVYEKAVNTRRNMAMFNPQSALLELSPEAALKRDTVAGHIEMASQIVAYLRVYCPIIPPEGYGLKPH</sequence>
<name>A0A3P7N8W2_9BILA</name>
<dbReference type="InterPro" id="IPR024986">
    <property type="entry name" value="Nipped-B_C"/>
</dbReference>
<dbReference type="PANTHER" id="PTHR21704">
    <property type="entry name" value="NIPPED-B-LIKE PROTEIN DELANGIN SCC2-RELATED"/>
    <property type="match status" value="1"/>
</dbReference>
<dbReference type="GO" id="GO:0061775">
    <property type="term" value="F:cohesin loader activity"/>
    <property type="evidence" value="ECO:0007669"/>
    <property type="project" value="InterPro"/>
</dbReference>
<comment type="subcellular location">
    <subcellularLocation>
        <location evidence="1">Nucleus</location>
    </subcellularLocation>
</comment>
<accession>A0A3P7N8W2</accession>
<keyword evidence="4" id="KW-1185">Reference proteome</keyword>
<protein>
    <recommendedName>
        <fullName evidence="1">Nipped-B protein</fullName>
    </recommendedName>
</protein>
<feature type="domain" description="Sister chromatid cohesion C-terminal" evidence="2">
    <location>
        <begin position="70"/>
        <end position="192"/>
    </location>
</feature>
<keyword evidence="1" id="KW-0539">Nucleus</keyword>
<evidence type="ECO:0000313" key="3">
    <source>
        <dbReference type="EMBL" id="VDN30897.1"/>
    </source>
</evidence>
<organism evidence="3 4">
    <name type="scientific">Gongylonema pulchrum</name>
    <dbReference type="NCBI Taxonomy" id="637853"/>
    <lineage>
        <taxon>Eukaryota</taxon>
        <taxon>Metazoa</taxon>
        <taxon>Ecdysozoa</taxon>
        <taxon>Nematoda</taxon>
        <taxon>Chromadorea</taxon>
        <taxon>Rhabditida</taxon>
        <taxon>Spirurina</taxon>
        <taxon>Spiruromorpha</taxon>
        <taxon>Spiruroidea</taxon>
        <taxon>Gongylonematidae</taxon>
        <taxon>Gongylonema</taxon>
    </lineage>
</organism>
<dbReference type="AlphaFoldDB" id="A0A3P7N8W2"/>
<dbReference type="InterPro" id="IPR033031">
    <property type="entry name" value="Scc2/Nipped-B"/>
</dbReference>
<dbReference type="PANTHER" id="PTHR21704:SF18">
    <property type="entry name" value="NIPPED-B-LIKE PROTEIN"/>
    <property type="match status" value="1"/>
</dbReference>
<dbReference type="GO" id="GO:0071169">
    <property type="term" value="P:establishment of protein localization to chromatin"/>
    <property type="evidence" value="ECO:0007669"/>
    <property type="project" value="TreeGrafter"/>
</dbReference>
<dbReference type="GO" id="GO:0010468">
    <property type="term" value="P:regulation of gene expression"/>
    <property type="evidence" value="ECO:0007669"/>
    <property type="project" value="InterPro"/>
</dbReference>
<dbReference type="GO" id="GO:0090694">
    <property type="term" value="C:Scc2-Scc4 cohesin loading complex"/>
    <property type="evidence" value="ECO:0007669"/>
    <property type="project" value="TreeGrafter"/>
</dbReference>
<dbReference type="GO" id="GO:0003682">
    <property type="term" value="F:chromatin binding"/>
    <property type="evidence" value="ECO:0007669"/>
    <property type="project" value="TreeGrafter"/>
</dbReference>
<evidence type="ECO:0000256" key="1">
    <source>
        <dbReference type="RuleBase" id="RU364107"/>
    </source>
</evidence>
<dbReference type="Pfam" id="PF12830">
    <property type="entry name" value="Nipped-B_C"/>
    <property type="match status" value="1"/>
</dbReference>
<dbReference type="Proteomes" id="UP000271098">
    <property type="component" value="Unassembled WGS sequence"/>
</dbReference>
<dbReference type="GO" id="GO:1990414">
    <property type="term" value="P:replication-born double-strand break repair via sister chromatid exchange"/>
    <property type="evidence" value="ECO:0007669"/>
    <property type="project" value="TreeGrafter"/>
</dbReference>
<dbReference type="GO" id="GO:0034087">
    <property type="term" value="P:establishment of mitotic sister chromatid cohesion"/>
    <property type="evidence" value="ECO:0007669"/>
    <property type="project" value="TreeGrafter"/>
</dbReference>
<evidence type="ECO:0000259" key="2">
    <source>
        <dbReference type="Pfam" id="PF12830"/>
    </source>
</evidence>
<dbReference type="OrthoDB" id="418242at2759"/>